<accession>A0A1S1ND41</accession>
<dbReference type="EMBL" id="MLQM01000073">
    <property type="protein sequence ID" value="OHV03540.1"/>
    <property type="molecule type" value="Genomic_DNA"/>
</dbReference>
<evidence type="ECO:0000313" key="2">
    <source>
        <dbReference type="Proteomes" id="UP000179734"/>
    </source>
</evidence>
<keyword evidence="2" id="KW-1185">Reference proteome</keyword>
<sequence length="127" mass="14691">MREQAKIARGAMIQREHSSAKLAQLGQGKAQGPTWLQAADRFDNGIDELTRTYEFIYRRERDRIKAEYRAGLAAGGTQLDHDWLESYITEIRLWPDDEASRAALAEINKPGFRQQYEYLPTYWLAAQ</sequence>
<comment type="caution">
    <text evidence="1">The sequence shown here is derived from an EMBL/GenBank/DDBJ whole genome shotgun (WGS) entry which is preliminary data.</text>
</comment>
<dbReference type="AlphaFoldDB" id="A0A1S1ND41"/>
<protein>
    <submittedName>
        <fullName evidence="1">Uncharacterized protein</fullName>
    </submittedName>
</protein>
<proteinExistence type="predicted"/>
<dbReference type="Proteomes" id="UP000179734">
    <property type="component" value="Unassembled WGS sequence"/>
</dbReference>
<organism evidence="1 2">
    <name type="scientific">Mycobacterium talmoniae</name>
    <dbReference type="NCBI Taxonomy" id="1858794"/>
    <lineage>
        <taxon>Bacteria</taxon>
        <taxon>Bacillati</taxon>
        <taxon>Actinomycetota</taxon>
        <taxon>Actinomycetes</taxon>
        <taxon>Mycobacteriales</taxon>
        <taxon>Mycobacteriaceae</taxon>
        <taxon>Mycobacterium</taxon>
    </lineage>
</organism>
<name>A0A1S1ND41_9MYCO</name>
<evidence type="ECO:0000313" key="1">
    <source>
        <dbReference type="EMBL" id="OHV03540.1"/>
    </source>
</evidence>
<reference evidence="1 2" key="1">
    <citation type="submission" date="2016-10" db="EMBL/GenBank/DDBJ databases">
        <title>Genome sequence of Mycobacterium talmonii.</title>
        <authorList>
            <person name="Greninger A.L."/>
            <person name="Elliott B."/>
            <person name="Vasireddy S."/>
            <person name="Vasireddy R."/>
        </authorList>
    </citation>
    <scope>NUCLEOTIDE SEQUENCE [LARGE SCALE GENOMIC DNA]</scope>
    <source>
        <strain evidence="2">NE-TNMC-100812</strain>
    </source>
</reference>
<gene>
    <name evidence="1" type="ORF">BKN37_14555</name>
</gene>